<dbReference type="EMBL" id="WEIO01000001">
    <property type="protein sequence ID" value="KAB7708675.1"/>
    <property type="molecule type" value="Genomic_DNA"/>
</dbReference>
<comment type="caution">
    <text evidence="2">The sequence shown here is derived from an EMBL/GenBank/DDBJ whole genome shotgun (WGS) entry which is preliminary data.</text>
</comment>
<evidence type="ECO:0000259" key="1">
    <source>
        <dbReference type="Pfam" id="PF13761"/>
    </source>
</evidence>
<dbReference type="Proteomes" id="UP000429595">
    <property type="component" value="Unassembled WGS sequence"/>
</dbReference>
<name>A0A6I1FJ16_9BACI</name>
<organism evidence="2 3">
    <name type="scientific">Bacillus aerolatus</name>
    <dbReference type="NCBI Taxonomy" id="2653354"/>
    <lineage>
        <taxon>Bacteria</taxon>
        <taxon>Bacillati</taxon>
        <taxon>Bacillota</taxon>
        <taxon>Bacilli</taxon>
        <taxon>Bacillales</taxon>
        <taxon>Bacillaceae</taxon>
        <taxon>Bacillus</taxon>
    </lineage>
</organism>
<dbReference type="Pfam" id="PF13761">
    <property type="entry name" value="DUF4166"/>
    <property type="match status" value="1"/>
</dbReference>
<keyword evidence="3" id="KW-1185">Reference proteome</keyword>
<sequence length="66" mass="7354">MNTGSLFIVFGRKIPLPAFLYGNSRVIESYQEESGLFHINVHVSNPLLGTLFAYKGSFREMGSGEE</sequence>
<evidence type="ECO:0000313" key="3">
    <source>
        <dbReference type="Proteomes" id="UP000429595"/>
    </source>
</evidence>
<dbReference type="InterPro" id="IPR025311">
    <property type="entry name" value="DUF4166"/>
</dbReference>
<accession>A0A6I1FJ16</accession>
<dbReference type="AlphaFoldDB" id="A0A6I1FJ16"/>
<gene>
    <name evidence="2" type="ORF">F9802_00525</name>
</gene>
<proteinExistence type="predicted"/>
<protein>
    <submittedName>
        <fullName evidence="2">DUF4166 domain-containing protein</fullName>
    </submittedName>
</protein>
<dbReference type="RefSeq" id="WP_152149200.1">
    <property type="nucleotide sequence ID" value="NZ_WEIO01000001.1"/>
</dbReference>
<evidence type="ECO:0000313" key="2">
    <source>
        <dbReference type="EMBL" id="KAB7708675.1"/>
    </source>
</evidence>
<reference evidence="2 3" key="1">
    <citation type="submission" date="2019-10" db="EMBL/GenBank/DDBJ databases">
        <title>Bacillus aerolatum sp. nov., isolated from bioaerosol of sport playgrounds.</title>
        <authorList>
            <person name="Chen P."/>
            <person name="Zhang G."/>
        </authorList>
    </citation>
    <scope>NUCLEOTIDE SEQUENCE [LARGE SCALE GENOMIC DNA]</scope>
    <source>
        <strain evidence="2 3">CX253</strain>
    </source>
</reference>
<feature type="domain" description="DUF4166" evidence="1">
    <location>
        <begin position="5"/>
        <end position="58"/>
    </location>
</feature>